<keyword evidence="3" id="KW-1185">Reference proteome</keyword>
<evidence type="ECO:0000256" key="1">
    <source>
        <dbReference type="SAM" id="Phobius"/>
    </source>
</evidence>
<proteinExistence type="predicted"/>
<evidence type="ECO:0000313" key="3">
    <source>
        <dbReference type="Proteomes" id="UP001645859"/>
    </source>
</evidence>
<organism evidence="2 3">
    <name type="scientific">Leucobacter chromiireducens subsp. solipictus</name>
    <dbReference type="NCBI Taxonomy" id="398235"/>
    <lineage>
        <taxon>Bacteria</taxon>
        <taxon>Bacillati</taxon>
        <taxon>Actinomycetota</taxon>
        <taxon>Actinomycetes</taxon>
        <taxon>Micrococcales</taxon>
        <taxon>Microbacteriaceae</taxon>
        <taxon>Leucobacter</taxon>
    </lineage>
</organism>
<feature type="transmembrane region" description="Helical" evidence="1">
    <location>
        <begin position="21"/>
        <end position="45"/>
    </location>
</feature>
<reference evidence="2 3" key="1">
    <citation type="submission" date="2018-09" db="EMBL/GenBank/DDBJ databases">
        <title>Comparative genomics of Leucobacter spp.</title>
        <authorList>
            <person name="Reis A.C."/>
            <person name="Kolvenbach B.A."/>
            <person name="Corvini P.F.X."/>
            <person name="Nunes O.C."/>
        </authorList>
    </citation>
    <scope>NUCLEOTIDE SEQUENCE [LARGE SCALE GENOMIC DNA]</scope>
    <source>
        <strain evidence="2 3">TAN 31504</strain>
    </source>
</reference>
<protein>
    <recommendedName>
        <fullName evidence="4">Alternate-type signal peptide domain-containing protein</fullName>
    </recommendedName>
</protein>
<comment type="caution">
    <text evidence="2">The sequence shown here is derived from an EMBL/GenBank/DDBJ whole genome shotgun (WGS) entry which is preliminary data.</text>
</comment>
<dbReference type="EMBL" id="QYAC01000007">
    <property type="protein sequence ID" value="MBL3680307.1"/>
    <property type="molecule type" value="Genomic_DNA"/>
</dbReference>
<gene>
    <name evidence="2" type="ORF">D3230_13570</name>
</gene>
<dbReference type="RefSeq" id="WP_202345571.1">
    <property type="nucleotide sequence ID" value="NZ_BAAAPI010000012.1"/>
</dbReference>
<evidence type="ECO:0000313" key="2">
    <source>
        <dbReference type="EMBL" id="MBL3680307.1"/>
    </source>
</evidence>
<keyword evidence="1" id="KW-0472">Membrane</keyword>
<keyword evidence="1" id="KW-0812">Transmembrane</keyword>
<keyword evidence="1" id="KW-1133">Transmembrane helix</keyword>
<dbReference type="Proteomes" id="UP001645859">
    <property type="component" value="Unassembled WGS sequence"/>
</dbReference>
<name>A0ABS1SIC1_9MICO</name>
<sequence length="227" mass="23619">MMRGATLRTARRRIQGLSYRTKLTAGIVIAGVGVLSAGTMAYALWNTDTSVSGGTATAGDLDLEYGVGTWQQVTEGVVTPAGGMLVAGTEGFHSMPGDVIEVRVPVTTTLRGDNLNARMNVELGSGAAADLEAGTLAASYRVEDAAHEPVSEETELGQPVTVPGLVGSNTGVTSSWTVVVTVSVLGDYRWTQEDPLLDLDEWALDGVTVTLEQTRSGDGFTTARAAS</sequence>
<accession>A0ABS1SIC1</accession>
<evidence type="ECO:0008006" key="4">
    <source>
        <dbReference type="Google" id="ProtNLM"/>
    </source>
</evidence>